<dbReference type="GO" id="GO:0006865">
    <property type="term" value="P:amino acid transport"/>
    <property type="evidence" value="ECO:0007669"/>
    <property type="project" value="UniProtKB-KW"/>
</dbReference>
<feature type="transmembrane region" description="Helical" evidence="9">
    <location>
        <begin position="244"/>
        <end position="262"/>
    </location>
</feature>
<organism evidence="10 11">
    <name type="scientific">Ancylobacter rudongensis</name>
    <dbReference type="NCBI Taxonomy" id="177413"/>
    <lineage>
        <taxon>Bacteria</taxon>
        <taxon>Pseudomonadati</taxon>
        <taxon>Pseudomonadota</taxon>
        <taxon>Alphaproteobacteria</taxon>
        <taxon>Hyphomicrobiales</taxon>
        <taxon>Xanthobacteraceae</taxon>
        <taxon>Ancylobacter</taxon>
    </lineage>
</organism>
<feature type="transmembrane region" description="Helical" evidence="9">
    <location>
        <begin position="342"/>
        <end position="368"/>
    </location>
</feature>
<dbReference type="GO" id="GO:0022857">
    <property type="term" value="F:transmembrane transporter activity"/>
    <property type="evidence" value="ECO:0007669"/>
    <property type="project" value="InterPro"/>
</dbReference>
<dbReference type="CDD" id="cd06582">
    <property type="entry name" value="TM_PBP1_LivH_like"/>
    <property type="match status" value="1"/>
</dbReference>
<protein>
    <submittedName>
        <fullName evidence="10">Branched-chain amino acid transport system / permease component</fullName>
    </submittedName>
</protein>
<feature type="transmembrane region" description="Helical" evidence="9">
    <location>
        <begin position="420"/>
        <end position="438"/>
    </location>
</feature>
<keyword evidence="4 9" id="KW-0812">Transmembrane</keyword>
<feature type="transmembrane region" description="Helical" evidence="9">
    <location>
        <begin position="294"/>
        <end position="313"/>
    </location>
</feature>
<dbReference type="AlphaFoldDB" id="A0A1G4QRC5"/>
<keyword evidence="6 9" id="KW-1133">Transmembrane helix</keyword>
<accession>A0A1G4QRC5</accession>
<keyword evidence="5" id="KW-0029">Amino-acid transport</keyword>
<proteinExistence type="inferred from homology"/>
<keyword evidence="3" id="KW-1003">Cell membrane</keyword>
<comment type="similarity">
    <text evidence="8">Belongs to the binding-protein-dependent transport system permease family. LivHM subfamily.</text>
</comment>
<evidence type="ECO:0000256" key="4">
    <source>
        <dbReference type="ARBA" id="ARBA00022692"/>
    </source>
</evidence>
<dbReference type="Proteomes" id="UP000198889">
    <property type="component" value="Unassembled WGS sequence"/>
</dbReference>
<comment type="subcellular location">
    <subcellularLocation>
        <location evidence="1">Cell membrane</location>
        <topology evidence="1">Multi-pass membrane protein</topology>
    </subcellularLocation>
</comment>
<feature type="transmembrane region" description="Helical" evidence="9">
    <location>
        <begin position="207"/>
        <end position="232"/>
    </location>
</feature>
<evidence type="ECO:0000256" key="3">
    <source>
        <dbReference type="ARBA" id="ARBA00022475"/>
    </source>
</evidence>
<keyword evidence="2" id="KW-0813">Transport</keyword>
<dbReference type="InterPro" id="IPR052157">
    <property type="entry name" value="BCAA_transport_permease"/>
</dbReference>
<sequence>MPGGARGGHRLLQRALIGLALLLLPGCGSVIDADQARLCRAVAPALHDEAADIVETQLAPVPNDPTALRYRYRVRSSHGSGPHELICHFAAQAGAGRFHLVALLQDGTPLGDVKLYILRRWWLQESHGETRGAPLFHLGKSGAYWLQQALGGIVLMGVYGLIATGFALVHGLYGRINLAFGEVAVAGGVYMLVAISLAGAAGRLGPAGLAMALLAGIGGAALLSWAIGRTVIVPILARARSPQPVLIATLAVAIVLAELFRLTSPYRENWLPALINRPILIAGQDGFIATVTPAQLLAAGLTLSGISLLLGLIRFTGYGRSWRAHADDPLMAALTGVRIPRLVGVTFALAGGCAGLAGVAMVMAYGTITPGDGLSMTLKALISAIIGGIGSVPGALLGAALVASVEIVWSSAFDIGYRDVVIYSLLVAVLVLRPGGLFQRAAHSPREF</sequence>
<evidence type="ECO:0000256" key="2">
    <source>
        <dbReference type="ARBA" id="ARBA00022448"/>
    </source>
</evidence>
<keyword evidence="11" id="KW-1185">Reference proteome</keyword>
<evidence type="ECO:0000313" key="10">
    <source>
        <dbReference type="EMBL" id="SCW47186.1"/>
    </source>
</evidence>
<evidence type="ECO:0000256" key="1">
    <source>
        <dbReference type="ARBA" id="ARBA00004651"/>
    </source>
</evidence>
<evidence type="ECO:0000256" key="6">
    <source>
        <dbReference type="ARBA" id="ARBA00022989"/>
    </source>
</evidence>
<evidence type="ECO:0000256" key="8">
    <source>
        <dbReference type="ARBA" id="ARBA00037998"/>
    </source>
</evidence>
<evidence type="ECO:0000256" key="5">
    <source>
        <dbReference type="ARBA" id="ARBA00022970"/>
    </source>
</evidence>
<evidence type="ECO:0000313" key="11">
    <source>
        <dbReference type="Proteomes" id="UP000198889"/>
    </source>
</evidence>
<dbReference type="GO" id="GO:0005886">
    <property type="term" value="C:plasma membrane"/>
    <property type="evidence" value="ECO:0007669"/>
    <property type="project" value="UniProtKB-SubCell"/>
</dbReference>
<dbReference type="InterPro" id="IPR001851">
    <property type="entry name" value="ABC_transp_permease"/>
</dbReference>
<dbReference type="RefSeq" id="WP_091437142.1">
    <property type="nucleotide sequence ID" value="NZ_FMTP01000001.1"/>
</dbReference>
<dbReference type="PANTHER" id="PTHR11795:SF445">
    <property type="entry name" value="AMINO ACID ABC TRANSPORTER PERMEASE PROTEIN"/>
    <property type="match status" value="1"/>
</dbReference>
<gene>
    <name evidence="10" type="ORF">SAMN05660859_1380</name>
</gene>
<keyword evidence="7 9" id="KW-0472">Membrane</keyword>
<evidence type="ECO:0000256" key="7">
    <source>
        <dbReference type="ARBA" id="ARBA00023136"/>
    </source>
</evidence>
<dbReference type="PANTHER" id="PTHR11795">
    <property type="entry name" value="BRANCHED-CHAIN AMINO ACID TRANSPORT SYSTEM PERMEASE PROTEIN LIVH"/>
    <property type="match status" value="1"/>
</dbReference>
<dbReference type="EMBL" id="FMTP01000001">
    <property type="protein sequence ID" value="SCW47186.1"/>
    <property type="molecule type" value="Genomic_DNA"/>
</dbReference>
<feature type="transmembrane region" description="Helical" evidence="9">
    <location>
        <begin position="149"/>
        <end position="169"/>
    </location>
</feature>
<dbReference type="Pfam" id="PF02653">
    <property type="entry name" value="BPD_transp_2"/>
    <property type="match status" value="1"/>
</dbReference>
<feature type="transmembrane region" description="Helical" evidence="9">
    <location>
        <begin position="176"/>
        <end position="201"/>
    </location>
</feature>
<feature type="transmembrane region" description="Helical" evidence="9">
    <location>
        <begin position="380"/>
        <end position="408"/>
    </location>
</feature>
<reference evidence="11" key="1">
    <citation type="submission" date="2016-10" db="EMBL/GenBank/DDBJ databases">
        <authorList>
            <person name="Varghese N."/>
            <person name="Submissions S."/>
        </authorList>
    </citation>
    <scope>NUCLEOTIDE SEQUENCE [LARGE SCALE GENOMIC DNA]</scope>
    <source>
        <strain evidence="11">CGMCC 1.1761</strain>
    </source>
</reference>
<dbReference type="STRING" id="177413.SAMN05660859_1380"/>
<name>A0A1G4QRC5_9HYPH</name>
<evidence type="ECO:0000256" key="9">
    <source>
        <dbReference type="SAM" id="Phobius"/>
    </source>
</evidence>